<dbReference type="EMBL" id="QMAP01000004">
    <property type="protein sequence ID" value="RXI49339.1"/>
    <property type="molecule type" value="Genomic_DNA"/>
</dbReference>
<evidence type="ECO:0000256" key="1">
    <source>
        <dbReference type="SAM" id="Phobius"/>
    </source>
</evidence>
<protein>
    <recommendedName>
        <fullName evidence="4">SdpI family protein</fullName>
    </recommendedName>
</protein>
<dbReference type="Proteomes" id="UP000290921">
    <property type="component" value="Unassembled WGS sequence"/>
</dbReference>
<sequence length="116" mass="13129">MSILTSCIIGLAFIVIGLVLRAYPPEHINNSLGYRTPFAMKNKDTWYEGNRFCGTILLISGIIFIPFSILIRYLYSNNLNLSMGISSLSLLIIIIIGIVYTEIHLRMIFDKNGTRK</sequence>
<feature type="transmembrane region" description="Helical" evidence="1">
    <location>
        <begin position="56"/>
        <end position="75"/>
    </location>
</feature>
<feature type="transmembrane region" description="Helical" evidence="1">
    <location>
        <begin position="87"/>
        <end position="109"/>
    </location>
</feature>
<dbReference type="Pfam" id="PF13630">
    <property type="entry name" value="SdpI"/>
    <property type="match status" value="1"/>
</dbReference>
<dbReference type="AlphaFoldDB" id="A0A4Q0VER6"/>
<evidence type="ECO:0000313" key="3">
    <source>
        <dbReference type="Proteomes" id="UP000290921"/>
    </source>
</evidence>
<keyword evidence="1" id="KW-1133">Transmembrane helix</keyword>
<name>A0A4Q0VER6_CLOTA</name>
<organism evidence="2 3">
    <name type="scientific">Clostridium tetani</name>
    <dbReference type="NCBI Taxonomy" id="1513"/>
    <lineage>
        <taxon>Bacteria</taxon>
        <taxon>Bacillati</taxon>
        <taxon>Bacillota</taxon>
        <taxon>Clostridia</taxon>
        <taxon>Eubacteriales</taxon>
        <taxon>Clostridiaceae</taxon>
        <taxon>Clostridium</taxon>
    </lineage>
</organism>
<keyword evidence="1" id="KW-0472">Membrane</keyword>
<gene>
    <name evidence="2" type="ORF">DP130_04600</name>
</gene>
<evidence type="ECO:0000313" key="2">
    <source>
        <dbReference type="EMBL" id="RXI49339.1"/>
    </source>
</evidence>
<keyword evidence="1" id="KW-0812">Transmembrane</keyword>
<proteinExistence type="predicted"/>
<reference evidence="2 3" key="1">
    <citation type="submission" date="2018-06" db="EMBL/GenBank/DDBJ databases">
        <title>Genome conservation of Clostridium tetani.</title>
        <authorList>
            <person name="Bruggemann H."/>
            <person name="Popoff M.R."/>
        </authorList>
    </citation>
    <scope>NUCLEOTIDE SEQUENCE [LARGE SCALE GENOMIC DNA]</scope>
    <source>
        <strain evidence="2 3">2017.061</strain>
    </source>
</reference>
<dbReference type="RefSeq" id="WP_129030056.1">
    <property type="nucleotide sequence ID" value="NZ_QMAP01000004.1"/>
</dbReference>
<accession>A0A4Q0VER6</accession>
<comment type="caution">
    <text evidence="2">The sequence shown here is derived from an EMBL/GenBank/DDBJ whole genome shotgun (WGS) entry which is preliminary data.</text>
</comment>
<evidence type="ECO:0008006" key="4">
    <source>
        <dbReference type="Google" id="ProtNLM"/>
    </source>
</evidence>
<dbReference type="InterPro" id="IPR025962">
    <property type="entry name" value="SdpI/YhfL"/>
</dbReference>